<dbReference type="Pfam" id="PF00512">
    <property type="entry name" value="HisKA"/>
    <property type="match status" value="1"/>
</dbReference>
<comment type="caution">
    <text evidence="19">The sequence shown here is derived from an EMBL/GenBank/DDBJ whole genome shotgun (WGS) entry which is preliminary data.</text>
</comment>
<dbReference type="Gene3D" id="1.10.287.130">
    <property type="match status" value="1"/>
</dbReference>
<dbReference type="PROSITE" id="PS50110">
    <property type="entry name" value="RESPONSE_REGULATORY"/>
    <property type="match status" value="1"/>
</dbReference>
<proteinExistence type="inferred from homology"/>
<keyword evidence="20" id="KW-1185">Reference proteome</keyword>
<dbReference type="GO" id="GO:0005886">
    <property type="term" value="C:plasma membrane"/>
    <property type="evidence" value="ECO:0007669"/>
    <property type="project" value="TreeGrafter"/>
</dbReference>
<dbReference type="SUPFAM" id="SSF55874">
    <property type="entry name" value="ATPase domain of HSP90 chaperone/DNA topoisomerase II/histidine kinase"/>
    <property type="match status" value="1"/>
</dbReference>
<dbReference type="CDD" id="cd16922">
    <property type="entry name" value="HATPase_EvgS-ArcB-TorS-like"/>
    <property type="match status" value="1"/>
</dbReference>
<comment type="similarity">
    <text evidence="3">In the N-terminal section; belongs to the phytochrome family.</text>
</comment>
<dbReference type="SUPFAM" id="SSF47384">
    <property type="entry name" value="Homodimeric domain of signal transducing histidine kinase"/>
    <property type="match status" value="1"/>
</dbReference>
<evidence type="ECO:0000256" key="14">
    <source>
        <dbReference type="PROSITE-ProRule" id="PRU00169"/>
    </source>
</evidence>
<evidence type="ECO:0000259" key="18">
    <source>
        <dbReference type="PROSITE" id="PS50110"/>
    </source>
</evidence>
<dbReference type="Pfam" id="PF00072">
    <property type="entry name" value="Response_reg"/>
    <property type="match status" value="1"/>
</dbReference>
<feature type="transmembrane region" description="Helical" evidence="15">
    <location>
        <begin position="353"/>
        <end position="375"/>
    </location>
</feature>
<keyword evidence="16" id="KW-0732">Signal</keyword>
<keyword evidence="6" id="KW-0808">Transferase</keyword>
<dbReference type="GO" id="GO:0000155">
    <property type="term" value="F:phosphorelay sensor kinase activity"/>
    <property type="evidence" value="ECO:0007669"/>
    <property type="project" value="InterPro"/>
</dbReference>
<comment type="catalytic activity">
    <reaction evidence="1">
        <text>ATP + protein L-histidine = ADP + protein N-phospho-L-histidine.</text>
        <dbReference type="EC" id="2.7.13.3"/>
    </reaction>
</comment>
<dbReference type="Pfam" id="PF02518">
    <property type="entry name" value="HATPase_c"/>
    <property type="match status" value="1"/>
</dbReference>
<keyword evidence="15" id="KW-0812">Transmembrane</keyword>
<dbReference type="AlphaFoldDB" id="A0A928Z4F6"/>
<evidence type="ECO:0000259" key="17">
    <source>
        <dbReference type="PROSITE" id="PS50109"/>
    </source>
</evidence>
<keyword evidence="15" id="KW-1133">Transmembrane helix</keyword>
<evidence type="ECO:0000256" key="10">
    <source>
        <dbReference type="ARBA" id="ARBA00023012"/>
    </source>
</evidence>
<evidence type="ECO:0000256" key="13">
    <source>
        <dbReference type="ARBA" id="ARBA00074306"/>
    </source>
</evidence>
<dbReference type="InterPro" id="IPR036890">
    <property type="entry name" value="HATPase_C_sf"/>
</dbReference>
<evidence type="ECO:0000256" key="7">
    <source>
        <dbReference type="ARBA" id="ARBA00022741"/>
    </source>
</evidence>
<evidence type="ECO:0000256" key="6">
    <source>
        <dbReference type="ARBA" id="ARBA00022679"/>
    </source>
</evidence>
<dbReference type="FunFam" id="3.30.565.10:FF:000010">
    <property type="entry name" value="Sensor histidine kinase RcsC"/>
    <property type="match status" value="1"/>
</dbReference>
<dbReference type="InterPro" id="IPR004358">
    <property type="entry name" value="Sig_transdc_His_kin-like_C"/>
</dbReference>
<keyword evidence="7" id="KW-0547">Nucleotide-binding</keyword>
<keyword evidence="9" id="KW-0067">ATP-binding</keyword>
<dbReference type="InterPro" id="IPR001789">
    <property type="entry name" value="Sig_transdc_resp-reg_receiver"/>
</dbReference>
<feature type="chain" id="PRO_5037635399" description="Circadian input-output histidine kinase CikA" evidence="16">
    <location>
        <begin position="28"/>
        <end position="899"/>
    </location>
</feature>
<dbReference type="SMART" id="SM00387">
    <property type="entry name" value="HATPase_c"/>
    <property type="match status" value="1"/>
</dbReference>
<keyword evidence="8" id="KW-0418">Kinase</keyword>
<evidence type="ECO:0000256" key="9">
    <source>
        <dbReference type="ARBA" id="ARBA00022840"/>
    </source>
</evidence>
<feature type="domain" description="Response regulatory" evidence="18">
    <location>
        <begin position="675"/>
        <end position="789"/>
    </location>
</feature>
<dbReference type="FunFam" id="1.10.287.130:FF:000038">
    <property type="entry name" value="Sensory transduction histidine kinase"/>
    <property type="match status" value="1"/>
</dbReference>
<feature type="signal peptide" evidence="16">
    <location>
        <begin position="1"/>
        <end position="27"/>
    </location>
</feature>
<dbReference type="EC" id="2.7.13.3" evidence="4"/>
<dbReference type="Proteomes" id="UP000625316">
    <property type="component" value="Unassembled WGS sequence"/>
</dbReference>
<dbReference type="EMBL" id="JADEXQ010000049">
    <property type="protein sequence ID" value="MBE9030977.1"/>
    <property type="molecule type" value="Genomic_DNA"/>
</dbReference>
<protein>
    <recommendedName>
        <fullName evidence="13">Circadian input-output histidine kinase CikA</fullName>
        <ecNumber evidence="4">2.7.13.3</ecNumber>
    </recommendedName>
</protein>
<dbReference type="InterPro" id="IPR005467">
    <property type="entry name" value="His_kinase_dom"/>
</dbReference>
<evidence type="ECO:0000313" key="19">
    <source>
        <dbReference type="EMBL" id="MBE9030977.1"/>
    </source>
</evidence>
<dbReference type="InterPro" id="IPR011006">
    <property type="entry name" value="CheY-like_superfamily"/>
</dbReference>
<evidence type="ECO:0000256" key="5">
    <source>
        <dbReference type="ARBA" id="ARBA00022553"/>
    </source>
</evidence>
<keyword evidence="5 14" id="KW-0597">Phosphoprotein</keyword>
<evidence type="ECO:0000256" key="16">
    <source>
        <dbReference type="SAM" id="SignalP"/>
    </source>
</evidence>
<dbReference type="SMART" id="SM00388">
    <property type="entry name" value="HisKA"/>
    <property type="match status" value="1"/>
</dbReference>
<dbReference type="CDD" id="cd00082">
    <property type="entry name" value="HisKA"/>
    <property type="match status" value="1"/>
</dbReference>
<dbReference type="PANTHER" id="PTHR43047">
    <property type="entry name" value="TWO-COMPONENT HISTIDINE PROTEIN KINASE"/>
    <property type="match status" value="1"/>
</dbReference>
<dbReference type="InterPro" id="IPR036097">
    <property type="entry name" value="HisK_dim/P_sf"/>
</dbReference>
<dbReference type="CDD" id="cd17546">
    <property type="entry name" value="REC_hyHK_CKI1_RcsC-like"/>
    <property type="match status" value="1"/>
</dbReference>
<evidence type="ECO:0000256" key="2">
    <source>
        <dbReference type="ARBA" id="ARBA00004370"/>
    </source>
</evidence>
<dbReference type="Gene3D" id="3.30.565.10">
    <property type="entry name" value="Histidine kinase-like ATPase, C-terminal domain"/>
    <property type="match status" value="1"/>
</dbReference>
<dbReference type="InterPro" id="IPR003594">
    <property type="entry name" value="HATPase_dom"/>
</dbReference>
<dbReference type="PRINTS" id="PR00344">
    <property type="entry name" value="BCTRLSENSOR"/>
</dbReference>
<accession>A0A928Z4F6</accession>
<dbReference type="SMART" id="SM00448">
    <property type="entry name" value="REC"/>
    <property type="match status" value="1"/>
</dbReference>
<evidence type="ECO:0000313" key="20">
    <source>
        <dbReference type="Proteomes" id="UP000625316"/>
    </source>
</evidence>
<dbReference type="SUPFAM" id="SSF52172">
    <property type="entry name" value="CheY-like"/>
    <property type="match status" value="1"/>
</dbReference>
<feature type="modified residue" description="4-aspartylphosphate" evidence="14">
    <location>
        <position position="724"/>
    </location>
</feature>
<dbReference type="RefSeq" id="WP_264325809.1">
    <property type="nucleotide sequence ID" value="NZ_JADEXQ010000049.1"/>
</dbReference>
<keyword evidence="10" id="KW-0902">Two-component regulatory system</keyword>
<keyword evidence="11 15" id="KW-0472">Membrane</keyword>
<evidence type="ECO:0000256" key="4">
    <source>
        <dbReference type="ARBA" id="ARBA00012438"/>
    </source>
</evidence>
<evidence type="ECO:0000256" key="8">
    <source>
        <dbReference type="ARBA" id="ARBA00022777"/>
    </source>
</evidence>
<dbReference type="GO" id="GO:0005524">
    <property type="term" value="F:ATP binding"/>
    <property type="evidence" value="ECO:0007669"/>
    <property type="project" value="UniProtKB-KW"/>
</dbReference>
<organism evidence="19 20">
    <name type="scientific">Romeriopsis navalis LEGE 11480</name>
    <dbReference type="NCBI Taxonomy" id="2777977"/>
    <lineage>
        <taxon>Bacteria</taxon>
        <taxon>Bacillati</taxon>
        <taxon>Cyanobacteriota</taxon>
        <taxon>Cyanophyceae</taxon>
        <taxon>Leptolyngbyales</taxon>
        <taxon>Leptolyngbyaceae</taxon>
        <taxon>Romeriopsis</taxon>
        <taxon>Romeriopsis navalis</taxon>
    </lineage>
</organism>
<evidence type="ECO:0000256" key="3">
    <source>
        <dbReference type="ARBA" id="ARBA00006402"/>
    </source>
</evidence>
<dbReference type="PANTHER" id="PTHR43047:SF72">
    <property type="entry name" value="OSMOSENSING HISTIDINE PROTEIN KINASE SLN1"/>
    <property type="match status" value="1"/>
</dbReference>
<gene>
    <name evidence="19" type="ORF">IQ266_14675</name>
</gene>
<sequence length="899" mass="99080">MFRRVAQSIHRRLLRSTLLLVSCSCFAWGFAPQAAWAKAHVLVIHSYHAELAWTSQSKRGIDQGFQESDLEIQIFHEFLDLKRYPSAEHKTLFWQILRQKYAKADIDLVMVGDDPGLNLVLEKRATFLPDIPIVFFGINQVRPALLKGENITGVFETHSALETILEAVQHTQSDGVIFISDSSATGIAASNAVAALRDSPGAPNQIIHLVDLVSTDIAQVIGQYPSSWPVYPVGQLREKHAKGPLIDIATETALLTQAVPNPVYTTSLDKLGKGVVGGKMLSGSFHTRKAVELAEAILLGTPVSAIEPVVKSQSKWLFDARRLKKHRIAIDTLPVDSQILYKEASWWEANQQLLWVMAAIIIASSLVIVGLTLLVRRQREISLQLRVKQRQLEVAQKTLEQRVEMRTRELAKTKEKAELANNAKSDFLASMSHELRTPLNAILGFSQLMERDTKLDGEQRNTIGIINRSGEHLLTLINDILAMSKIEAGHMTLNLADFDLHCLLQSLHEMLMPKAKAKGVQLAFRYAADLPQYIHADESKLRQVLINLLGNAVKFTSQGQIVLAADVGEQPDQLRFFITDTGPGISVDELDQLFQPFGQTAVGRKSRQGTGLGLPISQSFVELMAGQLTVESQPGKGSCFAFTIQIQPASITVCPTAVAAMRQVIGLVPAPVVPKLLVADDHPDNQQLLVQLLSSVGFRVKTANNGEAAIAICDEWQPDLVWMDIGMPLMDGIEATKYLKAQATAPIIIALTAHTFEQEKEKALAAGCDDFMRKPFRIQEIWDKLAQHLAVNYVYDTPGANVETTVSEALQAEAMQIQQQLALTPTAWKQALHQAASRLSSEAVLQILDDLPPAQTGLKQAIVQLVQDFRYDLILTMLDPLAVVNSPEASEPILQASVM</sequence>
<dbReference type="PROSITE" id="PS50109">
    <property type="entry name" value="HIS_KIN"/>
    <property type="match status" value="1"/>
</dbReference>
<name>A0A928Z4F6_9CYAN</name>
<evidence type="ECO:0000256" key="15">
    <source>
        <dbReference type="SAM" id="Phobius"/>
    </source>
</evidence>
<evidence type="ECO:0000256" key="12">
    <source>
        <dbReference type="ARBA" id="ARBA00023306"/>
    </source>
</evidence>
<comment type="subcellular location">
    <subcellularLocation>
        <location evidence="2">Membrane</location>
    </subcellularLocation>
</comment>
<reference evidence="19" key="1">
    <citation type="submission" date="2020-10" db="EMBL/GenBank/DDBJ databases">
        <authorList>
            <person name="Castelo-Branco R."/>
            <person name="Eusebio N."/>
            <person name="Adriana R."/>
            <person name="Vieira A."/>
            <person name="Brugerolle De Fraissinette N."/>
            <person name="Rezende De Castro R."/>
            <person name="Schneider M.P."/>
            <person name="Vasconcelos V."/>
            <person name="Leao P.N."/>
        </authorList>
    </citation>
    <scope>NUCLEOTIDE SEQUENCE</scope>
    <source>
        <strain evidence="19">LEGE 11480</strain>
    </source>
</reference>
<dbReference type="InterPro" id="IPR003661">
    <property type="entry name" value="HisK_dim/P_dom"/>
</dbReference>
<evidence type="ECO:0000256" key="1">
    <source>
        <dbReference type="ARBA" id="ARBA00000085"/>
    </source>
</evidence>
<dbReference type="GO" id="GO:0009927">
    <property type="term" value="F:histidine phosphotransfer kinase activity"/>
    <property type="evidence" value="ECO:0007669"/>
    <property type="project" value="TreeGrafter"/>
</dbReference>
<evidence type="ECO:0000256" key="11">
    <source>
        <dbReference type="ARBA" id="ARBA00023136"/>
    </source>
</evidence>
<feature type="domain" description="Histidine kinase" evidence="17">
    <location>
        <begin position="430"/>
        <end position="648"/>
    </location>
</feature>
<dbReference type="Gene3D" id="3.40.50.2300">
    <property type="match status" value="1"/>
</dbReference>
<keyword evidence="12" id="KW-0131">Cell cycle</keyword>